<name>A0AC35GR19_9BILA</name>
<organism evidence="1 2">
    <name type="scientific">Panagrolaimus sp. PS1159</name>
    <dbReference type="NCBI Taxonomy" id="55785"/>
    <lineage>
        <taxon>Eukaryota</taxon>
        <taxon>Metazoa</taxon>
        <taxon>Ecdysozoa</taxon>
        <taxon>Nematoda</taxon>
        <taxon>Chromadorea</taxon>
        <taxon>Rhabditida</taxon>
        <taxon>Tylenchina</taxon>
        <taxon>Panagrolaimomorpha</taxon>
        <taxon>Panagrolaimoidea</taxon>
        <taxon>Panagrolaimidae</taxon>
        <taxon>Panagrolaimus</taxon>
    </lineage>
</organism>
<sequence>MNAKIVLCFVVFIFFQNFVTARNINSKKCGENEQWNECGSACSRKCGDPETLICPAVCVSECQRIRGFVLNSDGKCIPSELC</sequence>
<proteinExistence type="predicted"/>
<dbReference type="Proteomes" id="UP000887580">
    <property type="component" value="Unplaced"/>
</dbReference>
<accession>A0AC35GR19</accession>
<dbReference type="WBParaSite" id="PS1159_v2.g7784.t1">
    <property type="protein sequence ID" value="PS1159_v2.g7784.t1"/>
    <property type="gene ID" value="PS1159_v2.g7784"/>
</dbReference>
<evidence type="ECO:0000313" key="1">
    <source>
        <dbReference type="Proteomes" id="UP000887580"/>
    </source>
</evidence>
<evidence type="ECO:0000313" key="2">
    <source>
        <dbReference type="WBParaSite" id="PS1159_v2.g7784.t1"/>
    </source>
</evidence>
<protein>
    <submittedName>
        <fullName evidence="2">TIL domain-containing protein</fullName>
    </submittedName>
</protein>
<reference evidence="2" key="1">
    <citation type="submission" date="2022-11" db="UniProtKB">
        <authorList>
            <consortium name="WormBaseParasite"/>
        </authorList>
    </citation>
    <scope>IDENTIFICATION</scope>
</reference>